<dbReference type="AlphaFoldDB" id="A0AAU7JR62"/>
<protein>
    <submittedName>
        <fullName evidence="2">Uncharacterized protein</fullName>
    </submittedName>
</protein>
<proteinExistence type="predicted"/>
<gene>
    <name evidence="2" type="ORF">ABEG17_14225</name>
</gene>
<dbReference type="RefSeq" id="WP_406830135.1">
    <property type="nucleotide sequence ID" value="NZ_CP157483.1"/>
</dbReference>
<feature type="region of interest" description="Disordered" evidence="1">
    <location>
        <begin position="1"/>
        <end position="26"/>
    </location>
</feature>
<sequence length="327" mass="36296">MGLFSRRSRSSDDEGRPRPTPADQRVPRHVDAALTMFTEPDAATFRATVRSTLAEMGYEVVVRSDHVTTDDDRQWGLWNLAAGCAGTDPQDWPSTIREHFTTIMAAGDDEPLTAAYLEQHVVARLMEEDGLRQTPDWIDRGLEWAPGVRQVVVVDTPQTVQVVPPAALEEFAPLGPWFDRGLVNLRAQLDLEEFELEEITHQDASFSCLLGDSVYTASLALLLPEVVRRYVAQPASEKGVLFAIPYRHQLAFHVIDEPRAALEALMVLPQFAAAGFLEGSGPVSPSVFWWHEGQVRQVSTLSPERTLSVTPGPELEALLGMTQRDED</sequence>
<evidence type="ECO:0000256" key="1">
    <source>
        <dbReference type="SAM" id="MobiDB-lite"/>
    </source>
</evidence>
<evidence type="ECO:0000313" key="2">
    <source>
        <dbReference type="EMBL" id="XBO42717.1"/>
    </source>
</evidence>
<accession>A0AAU7JR62</accession>
<organism evidence="2">
    <name type="scientific">Pedococcus sp. KACC 23699</name>
    <dbReference type="NCBI Taxonomy" id="3149228"/>
    <lineage>
        <taxon>Bacteria</taxon>
        <taxon>Bacillati</taxon>
        <taxon>Actinomycetota</taxon>
        <taxon>Actinomycetes</taxon>
        <taxon>Micrococcales</taxon>
        <taxon>Intrasporangiaceae</taxon>
        <taxon>Pedococcus</taxon>
    </lineage>
</organism>
<name>A0AAU7JR62_9MICO</name>
<reference evidence="2" key="1">
    <citation type="submission" date="2024-05" db="EMBL/GenBank/DDBJ databases">
        <authorList>
            <person name="Kim S."/>
            <person name="Heo J."/>
            <person name="Choi H."/>
            <person name="Choi Y."/>
            <person name="Kwon S.-W."/>
            <person name="Kim Y."/>
        </authorList>
    </citation>
    <scope>NUCLEOTIDE SEQUENCE</scope>
    <source>
        <strain evidence="2">KACC 23699</strain>
    </source>
</reference>
<dbReference type="EMBL" id="CP157483">
    <property type="protein sequence ID" value="XBO42717.1"/>
    <property type="molecule type" value="Genomic_DNA"/>
</dbReference>